<dbReference type="KEGG" id="nak:EH165_10215"/>
<feature type="region of interest" description="Disordered" evidence="1">
    <location>
        <begin position="79"/>
        <end position="161"/>
    </location>
</feature>
<protein>
    <recommendedName>
        <fullName evidence="2">Translation initiation factor IF-2 N-terminal domain-containing protein</fullName>
    </recommendedName>
</protein>
<sequence length="208" mass="21183">MSVPVSYLSAAALAELLSDLPGKQRVHELAKRAGLSSKQVLSALADAGVVAKSSQSSVDQAQARSVLTAILTDPAAAQTLPAASSAADAQGSDAQPAARKTAPRRSRRGPEAAGAPAADVPELVAEPEVPAALESESEAGAPKRTRGRRRPVQAASSDAELALPSEQVPEFAAAAAPPAFPLVFVEPVLSAAPASARQEQPARPRLRP</sequence>
<evidence type="ECO:0000313" key="4">
    <source>
        <dbReference type="Proteomes" id="UP000268084"/>
    </source>
</evidence>
<dbReference type="Pfam" id="PF04760">
    <property type="entry name" value="IF2_N"/>
    <property type="match status" value="1"/>
</dbReference>
<reference evidence="3 4" key="1">
    <citation type="submission" date="2018-11" db="EMBL/GenBank/DDBJ databases">
        <authorList>
            <person name="Da X."/>
        </authorList>
    </citation>
    <scope>NUCLEOTIDE SEQUENCE [LARGE SCALE GENOMIC DNA]</scope>
    <source>
        <strain evidence="3 4">S14-144</strain>
    </source>
</reference>
<dbReference type="Gene3D" id="1.10.10.2480">
    <property type="match status" value="1"/>
</dbReference>
<keyword evidence="4" id="KW-1185">Reference proteome</keyword>
<evidence type="ECO:0000256" key="1">
    <source>
        <dbReference type="SAM" id="MobiDB-lite"/>
    </source>
</evidence>
<organism evidence="3 4">
    <name type="scientific">Nakamurella antarctica</name>
    <dbReference type="NCBI Taxonomy" id="1902245"/>
    <lineage>
        <taxon>Bacteria</taxon>
        <taxon>Bacillati</taxon>
        <taxon>Actinomycetota</taxon>
        <taxon>Actinomycetes</taxon>
        <taxon>Nakamurellales</taxon>
        <taxon>Nakamurellaceae</taxon>
        <taxon>Nakamurella</taxon>
    </lineage>
</organism>
<dbReference type="Proteomes" id="UP000268084">
    <property type="component" value="Chromosome"/>
</dbReference>
<gene>
    <name evidence="3" type="ORF">EH165_10215</name>
</gene>
<name>A0A3G8ZNS1_9ACTN</name>
<dbReference type="InterPro" id="IPR006847">
    <property type="entry name" value="IF2_N"/>
</dbReference>
<evidence type="ECO:0000259" key="2">
    <source>
        <dbReference type="Pfam" id="PF04760"/>
    </source>
</evidence>
<reference evidence="3 4" key="2">
    <citation type="submission" date="2018-12" db="EMBL/GenBank/DDBJ databases">
        <title>Nakamurella antarcticus sp. nov., isolated from Antarctica South Shetland Islands soil.</title>
        <authorList>
            <person name="Peng F."/>
        </authorList>
    </citation>
    <scope>NUCLEOTIDE SEQUENCE [LARGE SCALE GENOMIC DNA]</scope>
    <source>
        <strain evidence="3 4">S14-144</strain>
    </source>
</reference>
<dbReference type="AlphaFoldDB" id="A0A3G8ZNS1"/>
<feature type="domain" description="Translation initiation factor IF-2 N-terminal" evidence="2">
    <location>
        <begin position="23"/>
        <end position="68"/>
    </location>
</feature>
<proteinExistence type="predicted"/>
<dbReference type="EMBL" id="CP034170">
    <property type="protein sequence ID" value="AZI58457.1"/>
    <property type="molecule type" value="Genomic_DNA"/>
</dbReference>
<dbReference type="OrthoDB" id="9811804at2"/>
<dbReference type="RefSeq" id="WP_124799366.1">
    <property type="nucleotide sequence ID" value="NZ_CP034170.1"/>
</dbReference>
<evidence type="ECO:0000313" key="3">
    <source>
        <dbReference type="EMBL" id="AZI58457.1"/>
    </source>
</evidence>
<feature type="compositionally biased region" description="Low complexity" evidence="1">
    <location>
        <begin position="79"/>
        <end position="98"/>
    </location>
</feature>
<accession>A0A3G8ZNS1</accession>